<keyword evidence="1" id="KW-0812">Transmembrane</keyword>
<protein>
    <recommendedName>
        <fullName evidence="3">Phospholipase C/D domain-containing protein</fullName>
    </recommendedName>
</protein>
<accession>A0A382FCJ4</accession>
<keyword evidence="1" id="KW-1133">Transmembrane helix</keyword>
<keyword evidence="1" id="KW-0472">Membrane</keyword>
<evidence type="ECO:0000313" key="2">
    <source>
        <dbReference type="EMBL" id="SVB60806.1"/>
    </source>
</evidence>
<proteinExistence type="predicted"/>
<feature type="transmembrane region" description="Helical" evidence="1">
    <location>
        <begin position="136"/>
        <end position="153"/>
    </location>
</feature>
<evidence type="ECO:0000256" key="1">
    <source>
        <dbReference type="SAM" id="Phobius"/>
    </source>
</evidence>
<reference evidence="2" key="1">
    <citation type="submission" date="2018-05" db="EMBL/GenBank/DDBJ databases">
        <authorList>
            <person name="Lanie J.A."/>
            <person name="Ng W.-L."/>
            <person name="Kazmierczak K.M."/>
            <person name="Andrzejewski T.M."/>
            <person name="Davidsen T.M."/>
            <person name="Wayne K.J."/>
            <person name="Tettelin H."/>
            <person name="Glass J.I."/>
            <person name="Rusch D."/>
            <person name="Podicherti R."/>
            <person name="Tsui H.-C.T."/>
            <person name="Winkler M.E."/>
        </authorList>
    </citation>
    <scope>NUCLEOTIDE SEQUENCE</scope>
</reference>
<evidence type="ECO:0008006" key="3">
    <source>
        <dbReference type="Google" id="ProtNLM"/>
    </source>
</evidence>
<name>A0A382FCJ4_9ZZZZ</name>
<dbReference type="EMBL" id="UINC01049254">
    <property type="protein sequence ID" value="SVB60806.1"/>
    <property type="molecule type" value="Genomic_DNA"/>
</dbReference>
<organism evidence="2">
    <name type="scientific">marine metagenome</name>
    <dbReference type="NCBI Taxonomy" id="408172"/>
    <lineage>
        <taxon>unclassified sequences</taxon>
        <taxon>metagenomes</taxon>
        <taxon>ecological metagenomes</taxon>
    </lineage>
</organism>
<feature type="transmembrane region" description="Helical" evidence="1">
    <location>
        <begin position="63"/>
        <end position="84"/>
    </location>
</feature>
<feature type="transmembrane region" description="Helical" evidence="1">
    <location>
        <begin position="21"/>
        <end position="43"/>
    </location>
</feature>
<feature type="transmembrane region" description="Helical" evidence="1">
    <location>
        <begin position="91"/>
        <end position="109"/>
    </location>
</feature>
<sequence>MDTLSHALWGRGLFGYRGMPWLALFFGAMPDLASFGILIVINIFSGSIPQFGGPPPLESLPDWLFLCYDISHSYVTAFIVIGIVFRFRKDVAFTMLGWPFHILLDFPFHSKEYFPTKLFYPITDYYFDGTPWNNPYIWFPNVAGIIILFIWRYRSNNN</sequence>
<gene>
    <name evidence="2" type="ORF">METZ01_LOCUS213660</name>
</gene>
<dbReference type="AlphaFoldDB" id="A0A382FCJ4"/>